<sequence length="116" mass="12877">MVTLFRSIVCRQEAATPWSIRGRCVCRSICRAGDRWCQCAGSLARLETGDWGGDRDFARDLFRQKKGCQGCGNSICARWEIGANLVGSVGSGGRCRDSRWTRVDNKICTRPEAVET</sequence>
<proteinExistence type="predicted"/>
<evidence type="ECO:0000313" key="2">
    <source>
        <dbReference type="Proteomes" id="UP000287651"/>
    </source>
</evidence>
<accession>A0A426ZSY5</accession>
<dbReference type="EMBL" id="AMZH03005182">
    <property type="protein sequence ID" value="RRT67050.1"/>
    <property type="molecule type" value="Genomic_DNA"/>
</dbReference>
<name>A0A426ZSY5_ENSVE</name>
<evidence type="ECO:0000313" key="1">
    <source>
        <dbReference type="EMBL" id="RRT67050.1"/>
    </source>
</evidence>
<dbReference type="Proteomes" id="UP000287651">
    <property type="component" value="Unassembled WGS sequence"/>
</dbReference>
<protein>
    <submittedName>
        <fullName evidence="1">Uncharacterized protein</fullName>
    </submittedName>
</protein>
<comment type="caution">
    <text evidence="1">The sequence shown here is derived from an EMBL/GenBank/DDBJ whole genome shotgun (WGS) entry which is preliminary data.</text>
</comment>
<dbReference type="AlphaFoldDB" id="A0A426ZSY5"/>
<gene>
    <name evidence="1" type="ORF">B296_00001238</name>
</gene>
<reference evidence="1 2" key="1">
    <citation type="journal article" date="2014" name="Agronomy (Basel)">
        <title>A Draft Genome Sequence for Ensete ventricosum, the Drought-Tolerant Tree Against Hunger.</title>
        <authorList>
            <person name="Harrison J."/>
            <person name="Moore K.A."/>
            <person name="Paszkiewicz K."/>
            <person name="Jones T."/>
            <person name="Grant M."/>
            <person name="Ambacheew D."/>
            <person name="Muzemil S."/>
            <person name="Studholme D.J."/>
        </authorList>
    </citation>
    <scope>NUCLEOTIDE SEQUENCE [LARGE SCALE GENOMIC DNA]</scope>
</reference>
<organism evidence="1 2">
    <name type="scientific">Ensete ventricosum</name>
    <name type="common">Abyssinian banana</name>
    <name type="synonym">Musa ensete</name>
    <dbReference type="NCBI Taxonomy" id="4639"/>
    <lineage>
        <taxon>Eukaryota</taxon>
        <taxon>Viridiplantae</taxon>
        <taxon>Streptophyta</taxon>
        <taxon>Embryophyta</taxon>
        <taxon>Tracheophyta</taxon>
        <taxon>Spermatophyta</taxon>
        <taxon>Magnoliopsida</taxon>
        <taxon>Liliopsida</taxon>
        <taxon>Zingiberales</taxon>
        <taxon>Musaceae</taxon>
        <taxon>Ensete</taxon>
    </lineage>
</organism>